<reference evidence="1" key="1">
    <citation type="submission" date="2022-02" db="EMBL/GenBank/DDBJ databases">
        <title>Plant Genome Project.</title>
        <authorList>
            <person name="Zhang R.-G."/>
        </authorList>
    </citation>
    <scope>NUCLEOTIDE SEQUENCE</scope>
    <source>
        <strain evidence="1">AT1</strain>
    </source>
</reference>
<dbReference type="Proteomes" id="UP001062846">
    <property type="component" value="Chromosome 6"/>
</dbReference>
<evidence type="ECO:0000313" key="1">
    <source>
        <dbReference type="EMBL" id="KAI8549678.1"/>
    </source>
</evidence>
<proteinExistence type="predicted"/>
<comment type="caution">
    <text evidence="1">The sequence shown here is derived from an EMBL/GenBank/DDBJ whole genome shotgun (WGS) entry which is preliminary data.</text>
</comment>
<gene>
    <name evidence="1" type="ORF">RHMOL_Rhmol06G0043100</name>
</gene>
<dbReference type="EMBL" id="CM046393">
    <property type="protein sequence ID" value="KAI8549678.1"/>
    <property type="molecule type" value="Genomic_DNA"/>
</dbReference>
<sequence>MAHEINWCEGRGLIAMMEDLYYETRLLDYELCRGVRSNRKHSIVFEEALKEAAYSPAKQSLTSIAEGFKQNSFARRPGEGIFYDTKVRNSKINARMKKNILSLLFSNVCFTIRINRQASYNQWDELVPLVEAINTNCSYAHGNSEMKSFLCIIKDGYKRPVRLMFLGCCLDLL</sequence>
<evidence type="ECO:0000313" key="2">
    <source>
        <dbReference type="Proteomes" id="UP001062846"/>
    </source>
</evidence>
<keyword evidence="2" id="KW-1185">Reference proteome</keyword>
<organism evidence="1 2">
    <name type="scientific">Rhododendron molle</name>
    <name type="common">Chinese azalea</name>
    <name type="synonym">Azalea mollis</name>
    <dbReference type="NCBI Taxonomy" id="49168"/>
    <lineage>
        <taxon>Eukaryota</taxon>
        <taxon>Viridiplantae</taxon>
        <taxon>Streptophyta</taxon>
        <taxon>Embryophyta</taxon>
        <taxon>Tracheophyta</taxon>
        <taxon>Spermatophyta</taxon>
        <taxon>Magnoliopsida</taxon>
        <taxon>eudicotyledons</taxon>
        <taxon>Gunneridae</taxon>
        <taxon>Pentapetalae</taxon>
        <taxon>asterids</taxon>
        <taxon>Ericales</taxon>
        <taxon>Ericaceae</taxon>
        <taxon>Ericoideae</taxon>
        <taxon>Rhodoreae</taxon>
        <taxon>Rhododendron</taxon>
    </lineage>
</organism>
<name>A0ACC0N8Q6_RHOML</name>
<accession>A0ACC0N8Q6</accession>
<protein>
    <submittedName>
        <fullName evidence="1">Uncharacterized protein</fullName>
    </submittedName>
</protein>